<keyword evidence="5" id="KW-0119">Carbohydrate metabolism</keyword>
<dbReference type="PANTHER" id="PTHR46471">
    <property type="entry name" value="CHITIN DEACETYLASE"/>
    <property type="match status" value="1"/>
</dbReference>
<keyword evidence="4" id="KW-0378">Hydrolase</keyword>
<dbReference type="GO" id="GO:0005975">
    <property type="term" value="P:carbohydrate metabolic process"/>
    <property type="evidence" value="ECO:0007669"/>
    <property type="project" value="InterPro"/>
</dbReference>
<dbReference type="EMBL" id="CVQH01016224">
    <property type="protein sequence ID" value="CRK23758.1"/>
    <property type="molecule type" value="Genomic_DNA"/>
</dbReference>
<dbReference type="InterPro" id="IPR002509">
    <property type="entry name" value="NODB_dom"/>
</dbReference>
<dbReference type="Proteomes" id="UP000044602">
    <property type="component" value="Unassembled WGS sequence"/>
</dbReference>
<accession>A0A0G4N2L5</accession>
<evidence type="ECO:0000256" key="5">
    <source>
        <dbReference type="ARBA" id="ARBA00023277"/>
    </source>
</evidence>
<evidence type="ECO:0000313" key="11">
    <source>
        <dbReference type="EMBL" id="KAG7129135.1"/>
    </source>
</evidence>
<evidence type="ECO:0000313" key="13">
    <source>
        <dbReference type="Proteomes" id="UP000045706"/>
    </source>
</evidence>
<reference evidence="11" key="2">
    <citation type="journal article" date="2021" name="Mol. Plant Pathol.">
        <title>A 20-kb lineage-specific genomic region tames virulence in pathogenic amphidiploid Verticillium longisporum.</title>
        <authorList>
            <person name="Harting R."/>
            <person name="Starke J."/>
            <person name="Kusch H."/>
            <person name="Poggeler S."/>
            <person name="Maurus I."/>
            <person name="Schluter R."/>
            <person name="Landesfeind M."/>
            <person name="Bulla I."/>
            <person name="Nowrousian M."/>
            <person name="de Jonge R."/>
            <person name="Stahlhut G."/>
            <person name="Hoff K.J."/>
            <person name="Asshauer K.P."/>
            <person name="Thurmer A."/>
            <person name="Stanke M."/>
            <person name="Daniel R."/>
            <person name="Morgenstern B."/>
            <person name="Thomma B.P.H.J."/>
            <person name="Kronstad J.W."/>
            <person name="Braus-Stromeyer S.A."/>
            <person name="Braus G.H."/>
        </authorList>
    </citation>
    <scope>NUCLEOTIDE SEQUENCE</scope>
    <source>
        <strain evidence="11">Vl32</strain>
    </source>
</reference>
<dbReference type="EMBL" id="JAEMWZ010000256">
    <property type="protein sequence ID" value="KAG7129135.1"/>
    <property type="molecule type" value="Genomic_DNA"/>
</dbReference>
<keyword evidence="6" id="KW-0170">Cobalt</keyword>
<proteinExistence type="predicted"/>
<name>A0A0G4N2L5_VERLO</name>
<dbReference type="Pfam" id="PF01522">
    <property type="entry name" value="Polysacc_deac_1"/>
    <property type="match status" value="1"/>
</dbReference>
<evidence type="ECO:0000313" key="10">
    <source>
        <dbReference type="EMBL" id="CRK40713.1"/>
    </source>
</evidence>
<evidence type="ECO:0000256" key="2">
    <source>
        <dbReference type="ARBA" id="ARBA00022723"/>
    </source>
</evidence>
<dbReference type="EMBL" id="CVQI01032197">
    <property type="protein sequence ID" value="CRK40713.1"/>
    <property type="molecule type" value="Genomic_DNA"/>
</dbReference>
<sequence>MFVNLRNCVLGLLVAGATASPITKDLATIEKRQNLPNGVAIFKCTVPNTIALTFDDGPHVWTENAVNQLEAAGMKGTFFLNGKNFGELKNYVPLLKRMRANRHQIGSHTWDHPYLTQLSDAAVRKQMTDFENELRRLIGYYPTYMRPPYFDYNAKTLAVMKELGYRVIHADLDTNDWKFDMPASIAAFKAGVANNRIVLAHDVHETTVKTLLPAMIKEVQRLKLKAVTVGECLGEPYAYWYRVTPRA</sequence>
<evidence type="ECO:0000256" key="6">
    <source>
        <dbReference type="ARBA" id="ARBA00023285"/>
    </source>
</evidence>
<comment type="cofactor">
    <cofactor evidence="1">
        <name>Co(2+)</name>
        <dbReference type="ChEBI" id="CHEBI:48828"/>
    </cofactor>
</comment>
<feature type="signal peptide" evidence="7">
    <location>
        <begin position="1"/>
        <end position="19"/>
    </location>
</feature>
<gene>
    <name evidence="9" type="ORF">BN1708_013792</name>
    <name evidence="10" type="ORF">BN1723_015777</name>
    <name evidence="11" type="ORF">HYQ45_011584</name>
</gene>
<dbReference type="CDD" id="cd10951">
    <property type="entry name" value="CE4_ClCDA_like"/>
    <property type="match status" value="1"/>
</dbReference>
<protein>
    <submittedName>
        <fullName evidence="11">Peptidoglycan-N-acetylglucosamine deacetylase like protein</fullName>
    </submittedName>
</protein>
<dbReference type="Proteomes" id="UP000689129">
    <property type="component" value="Unassembled WGS sequence"/>
</dbReference>
<dbReference type="OrthoDB" id="407355at2759"/>
<feature type="domain" description="NodB homology" evidence="8">
    <location>
        <begin position="48"/>
        <end position="230"/>
    </location>
</feature>
<dbReference type="Gene3D" id="3.20.20.370">
    <property type="entry name" value="Glycoside hydrolase/deacetylase"/>
    <property type="match status" value="1"/>
</dbReference>
<feature type="chain" id="PRO_5007404997" evidence="7">
    <location>
        <begin position="20"/>
        <end position="247"/>
    </location>
</feature>
<evidence type="ECO:0000256" key="4">
    <source>
        <dbReference type="ARBA" id="ARBA00022801"/>
    </source>
</evidence>
<keyword evidence="2" id="KW-0479">Metal-binding</keyword>
<evidence type="ECO:0000256" key="7">
    <source>
        <dbReference type="SAM" id="SignalP"/>
    </source>
</evidence>
<dbReference type="GO" id="GO:0046872">
    <property type="term" value="F:metal ion binding"/>
    <property type="evidence" value="ECO:0007669"/>
    <property type="project" value="UniProtKB-KW"/>
</dbReference>
<dbReference type="SUPFAM" id="SSF88713">
    <property type="entry name" value="Glycoside hydrolase/deacetylase"/>
    <property type="match status" value="1"/>
</dbReference>
<evidence type="ECO:0000256" key="1">
    <source>
        <dbReference type="ARBA" id="ARBA00001941"/>
    </source>
</evidence>
<dbReference type="PROSITE" id="PS51677">
    <property type="entry name" value="NODB"/>
    <property type="match status" value="1"/>
</dbReference>
<keyword evidence="12" id="KW-1185">Reference proteome</keyword>
<organism evidence="10 13">
    <name type="scientific">Verticillium longisporum</name>
    <name type="common">Verticillium dahliae var. longisporum</name>
    <dbReference type="NCBI Taxonomy" id="100787"/>
    <lineage>
        <taxon>Eukaryota</taxon>
        <taxon>Fungi</taxon>
        <taxon>Dikarya</taxon>
        <taxon>Ascomycota</taxon>
        <taxon>Pezizomycotina</taxon>
        <taxon>Sordariomycetes</taxon>
        <taxon>Hypocreomycetidae</taxon>
        <taxon>Glomerellales</taxon>
        <taxon>Plectosphaerellaceae</taxon>
        <taxon>Verticillium</taxon>
    </lineage>
</organism>
<dbReference type="GO" id="GO:0016810">
    <property type="term" value="F:hydrolase activity, acting on carbon-nitrogen (but not peptide) bonds"/>
    <property type="evidence" value="ECO:0007669"/>
    <property type="project" value="InterPro"/>
</dbReference>
<dbReference type="PANTHER" id="PTHR46471:SF2">
    <property type="entry name" value="CHITIN DEACETYLASE-RELATED"/>
    <property type="match status" value="1"/>
</dbReference>
<reference evidence="12 13" key="1">
    <citation type="submission" date="2015-05" db="EMBL/GenBank/DDBJ databases">
        <authorList>
            <person name="Fogelqvist Johan"/>
        </authorList>
    </citation>
    <scope>NUCLEOTIDE SEQUENCE [LARGE SCALE GENOMIC DNA]</scope>
    <source>
        <strain evidence="9">VL1</strain>
        <strain evidence="10">VL2</strain>
    </source>
</reference>
<dbReference type="STRING" id="100787.A0A0G4N2L5"/>
<dbReference type="Proteomes" id="UP000045706">
    <property type="component" value="Unassembled WGS sequence"/>
</dbReference>
<evidence type="ECO:0000313" key="9">
    <source>
        <dbReference type="EMBL" id="CRK23758.1"/>
    </source>
</evidence>
<evidence type="ECO:0000259" key="8">
    <source>
        <dbReference type="PROSITE" id="PS51677"/>
    </source>
</evidence>
<evidence type="ECO:0000313" key="12">
    <source>
        <dbReference type="Proteomes" id="UP000044602"/>
    </source>
</evidence>
<dbReference type="InterPro" id="IPR011330">
    <property type="entry name" value="Glyco_hydro/deAcase_b/a-brl"/>
</dbReference>
<evidence type="ECO:0000256" key="3">
    <source>
        <dbReference type="ARBA" id="ARBA00022729"/>
    </source>
</evidence>
<dbReference type="AlphaFoldDB" id="A0A0G4N2L5"/>
<keyword evidence="3 7" id="KW-0732">Signal</keyword>